<name>A0A6G1ERU2_9ORYZ</name>
<evidence type="ECO:0000313" key="7">
    <source>
        <dbReference type="EMBL" id="KAF0927350.1"/>
    </source>
</evidence>
<dbReference type="PANTHER" id="PTHR34397:SF14">
    <property type="entry name" value="OS05G0233000 PROTEIN"/>
    <property type="match status" value="1"/>
</dbReference>
<keyword evidence="2" id="KW-0805">Transcription regulation</keyword>
<dbReference type="GO" id="GO:0003677">
    <property type="term" value="F:DNA binding"/>
    <property type="evidence" value="ECO:0007669"/>
    <property type="project" value="UniProtKB-KW"/>
</dbReference>
<keyword evidence="5" id="KW-0539">Nucleus</keyword>
<gene>
    <name evidence="7" type="ORF">E2562_031963</name>
</gene>
<feature type="compositionally biased region" description="Basic and acidic residues" evidence="6">
    <location>
        <begin position="447"/>
        <end position="465"/>
    </location>
</feature>
<comment type="subcellular location">
    <subcellularLocation>
        <location evidence="1">Nucleus</location>
    </subcellularLocation>
</comment>
<reference evidence="7 8" key="1">
    <citation type="submission" date="2019-11" db="EMBL/GenBank/DDBJ databases">
        <title>Whole genome sequence of Oryza granulata.</title>
        <authorList>
            <person name="Li W."/>
        </authorList>
    </citation>
    <scope>NUCLEOTIDE SEQUENCE [LARGE SCALE GENOMIC DNA]</scope>
    <source>
        <strain evidence="8">cv. Menghai</strain>
        <tissue evidence="7">Leaf</tissue>
    </source>
</reference>
<evidence type="ECO:0000256" key="4">
    <source>
        <dbReference type="ARBA" id="ARBA00023163"/>
    </source>
</evidence>
<dbReference type="PANTHER" id="PTHR34397">
    <property type="entry name" value="OS05G0237600 PROTEIN"/>
    <property type="match status" value="1"/>
</dbReference>
<accession>A0A6G1ERU2</accession>
<protein>
    <recommendedName>
        <fullName evidence="9">TF-B3 domain-containing protein</fullName>
    </recommendedName>
</protein>
<keyword evidence="4" id="KW-0804">Transcription</keyword>
<dbReference type="Proteomes" id="UP000479710">
    <property type="component" value="Unassembled WGS sequence"/>
</dbReference>
<evidence type="ECO:0000256" key="1">
    <source>
        <dbReference type="ARBA" id="ARBA00004123"/>
    </source>
</evidence>
<keyword evidence="8" id="KW-1185">Reference proteome</keyword>
<dbReference type="SUPFAM" id="SSF101936">
    <property type="entry name" value="DNA-binding pseudobarrel domain"/>
    <property type="match status" value="1"/>
</dbReference>
<comment type="caution">
    <text evidence="7">The sequence shown here is derived from an EMBL/GenBank/DDBJ whole genome shotgun (WGS) entry which is preliminary data.</text>
</comment>
<organism evidence="7 8">
    <name type="scientific">Oryza meyeriana var. granulata</name>
    <dbReference type="NCBI Taxonomy" id="110450"/>
    <lineage>
        <taxon>Eukaryota</taxon>
        <taxon>Viridiplantae</taxon>
        <taxon>Streptophyta</taxon>
        <taxon>Embryophyta</taxon>
        <taxon>Tracheophyta</taxon>
        <taxon>Spermatophyta</taxon>
        <taxon>Magnoliopsida</taxon>
        <taxon>Liliopsida</taxon>
        <taxon>Poales</taxon>
        <taxon>Poaceae</taxon>
        <taxon>BOP clade</taxon>
        <taxon>Oryzoideae</taxon>
        <taxon>Oryzeae</taxon>
        <taxon>Oryzinae</taxon>
        <taxon>Oryza</taxon>
        <taxon>Oryza meyeriana</taxon>
    </lineage>
</organism>
<evidence type="ECO:0000256" key="5">
    <source>
        <dbReference type="ARBA" id="ARBA00023242"/>
    </source>
</evidence>
<dbReference type="GO" id="GO:0005634">
    <property type="term" value="C:nucleus"/>
    <property type="evidence" value="ECO:0007669"/>
    <property type="project" value="UniProtKB-SubCell"/>
</dbReference>
<dbReference type="Gene3D" id="2.40.330.10">
    <property type="entry name" value="DNA-binding pseudobarrel domain"/>
    <property type="match status" value="1"/>
</dbReference>
<dbReference type="OrthoDB" id="685482at2759"/>
<dbReference type="InterPro" id="IPR015300">
    <property type="entry name" value="DNA-bd_pseudobarrel_sf"/>
</dbReference>
<feature type="compositionally biased region" description="Basic and acidic residues" evidence="6">
    <location>
        <begin position="429"/>
        <end position="440"/>
    </location>
</feature>
<evidence type="ECO:0000313" key="8">
    <source>
        <dbReference type="Proteomes" id="UP000479710"/>
    </source>
</evidence>
<dbReference type="EMBL" id="SPHZ02000003">
    <property type="protein sequence ID" value="KAF0927350.1"/>
    <property type="molecule type" value="Genomic_DNA"/>
</dbReference>
<evidence type="ECO:0000256" key="2">
    <source>
        <dbReference type="ARBA" id="ARBA00023015"/>
    </source>
</evidence>
<evidence type="ECO:0000256" key="6">
    <source>
        <dbReference type="SAM" id="MobiDB-lite"/>
    </source>
</evidence>
<keyword evidence="3" id="KW-0238">DNA-binding</keyword>
<evidence type="ECO:0000256" key="3">
    <source>
        <dbReference type="ARBA" id="ARBA00023125"/>
    </source>
</evidence>
<feature type="region of interest" description="Disordered" evidence="6">
    <location>
        <begin position="1"/>
        <end position="44"/>
    </location>
</feature>
<evidence type="ECO:0008006" key="9">
    <source>
        <dbReference type="Google" id="ProtNLM"/>
    </source>
</evidence>
<feature type="region of interest" description="Disordered" evidence="6">
    <location>
        <begin position="417"/>
        <end position="465"/>
    </location>
</feature>
<dbReference type="AlphaFoldDB" id="A0A6G1ERU2"/>
<sequence>MTVVSSDEASRSMLLPPPPLKREDEEGHGSSTGGGAAGWVVDGRDQENGADLGRVIAVEGLGGLLGQPEVAVVAVELPPQTQMVQESAKPSPRIHEQANCGAGDNGDRKYRVVYKADRRKKCLVSPGGSAGEKIRPCNLAVAFRGQEVGQMAREAATAAIPDGAGPAVDQVLTKMQELLKHGSGGNGKNKVRSLRDTSGAAAVGATDMGVNALGEKKLDVHVVHAAPSHMKQATAISHELKDLHSQEAEAAHGKITSQSDCKIKKEPSKSCMSSIVGSEDGHVSGLSTRLQSLGVTSVTPILSKNASDTDCHPNQSRLLLPRVTVKSSPLLRMLTPLEDDLMHKSSGIPINVLDRYGCSYDMMLKFLPCNNSYRLIGEWRKFLTLSHMIPGDLVKLGAFRSEGQLVLTLLHYGNAGKAKEDSNSTVTEQSKEELASRETEESNGELTSRKTEANDEERASRVAEASKEWTCVELEVAGALLMLSRSGDQPKPQ</sequence>
<proteinExistence type="predicted"/>